<evidence type="ECO:0000313" key="2">
    <source>
        <dbReference type="EMBL" id="PPQ64960.1"/>
    </source>
</evidence>
<reference evidence="2 3" key="1">
    <citation type="journal article" date="2018" name="Evol. Lett.">
        <title>Horizontal gene cluster transfer increased hallucinogenic mushroom diversity.</title>
        <authorList>
            <person name="Reynolds H.T."/>
            <person name="Vijayakumar V."/>
            <person name="Gluck-Thaler E."/>
            <person name="Korotkin H.B."/>
            <person name="Matheny P.B."/>
            <person name="Slot J.C."/>
        </authorList>
    </citation>
    <scope>NUCLEOTIDE SEQUENCE [LARGE SCALE GENOMIC DNA]</scope>
    <source>
        <strain evidence="2 3">SRW20</strain>
    </source>
</reference>
<dbReference type="InParanoid" id="A0A409VFD3"/>
<dbReference type="Proteomes" id="UP000284706">
    <property type="component" value="Unassembled WGS sequence"/>
</dbReference>
<organism evidence="2 3">
    <name type="scientific">Gymnopilus dilepis</name>
    <dbReference type="NCBI Taxonomy" id="231916"/>
    <lineage>
        <taxon>Eukaryota</taxon>
        <taxon>Fungi</taxon>
        <taxon>Dikarya</taxon>
        <taxon>Basidiomycota</taxon>
        <taxon>Agaricomycotina</taxon>
        <taxon>Agaricomycetes</taxon>
        <taxon>Agaricomycetidae</taxon>
        <taxon>Agaricales</taxon>
        <taxon>Agaricineae</taxon>
        <taxon>Hymenogastraceae</taxon>
        <taxon>Gymnopilus</taxon>
    </lineage>
</organism>
<protein>
    <submittedName>
        <fullName evidence="2">Uncharacterized protein</fullName>
    </submittedName>
</protein>
<dbReference type="AlphaFoldDB" id="A0A409VFD3"/>
<sequence length="144" mass="15392">MIETGPHRSVPLYKGGTAKPSAHKAASDSVHSTQLRQGRGAGGTCVLVLDTGGPPSACRKTFLGSRETGRRTYAPSTLRSQIFFLNPAPGVGSSLETGPLELAQLAPMHSYLIGRRAPTQTITRDPANTRERERVEDGAKLIRD</sequence>
<gene>
    <name evidence="2" type="ORF">CVT26_015680</name>
</gene>
<feature type="region of interest" description="Disordered" evidence="1">
    <location>
        <begin position="1"/>
        <end position="23"/>
    </location>
</feature>
<feature type="compositionally biased region" description="Basic and acidic residues" evidence="1">
    <location>
        <begin position="127"/>
        <end position="144"/>
    </location>
</feature>
<evidence type="ECO:0000256" key="1">
    <source>
        <dbReference type="SAM" id="MobiDB-lite"/>
    </source>
</evidence>
<dbReference type="EMBL" id="NHYE01005660">
    <property type="protein sequence ID" value="PPQ64960.1"/>
    <property type="molecule type" value="Genomic_DNA"/>
</dbReference>
<keyword evidence="3" id="KW-1185">Reference proteome</keyword>
<comment type="caution">
    <text evidence="2">The sequence shown here is derived from an EMBL/GenBank/DDBJ whole genome shotgun (WGS) entry which is preliminary data.</text>
</comment>
<proteinExistence type="predicted"/>
<name>A0A409VFD3_9AGAR</name>
<feature type="region of interest" description="Disordered" evidence="1">
    <location>
        <begin position="124"/>
        <end position="144"/>
    </location>
</feature>
<evidence type="ECO:0000313" key="3">
    <source>
        <dbReference type="Proteomes" id="UP000284706"/>
    </source>
</evidence>
<accession>A0A409VFD3</accession>